<dbReference type="EMBL" id="JACASF010000008">
    <property type="protein sequence ID" value="KAF6462363.1"/>
    <property type="molecule type" value="Genomic_DNA"/>
</dbReference>
<feature type="domain" description="Rhodanese" evidence="2">
    <location>
        <begin position="34"/>
        <end position="54"/>
    </location>
</feature>
<sequence length="157" mass="17383">MRSSRYYSFFLKTSPRSTKEISLKQFFFSSFFFNVLLLHGGLEGWSSRGPTRSRKDVFAVGSGCSCVVGVTARGSRPPQTRRLSSVSSGSQSRSGKEPEERRVPRGRASSPRRRRRCPGSDLAGRRAHLWGQGVLCGRIPLFREAATVGNERRGAGN</sequence>
<feature type="compositionally biased region" description="Low complexity" evidence="1">
    <location>
        <begin position="81"/>
        <end position="93"/>
    </location>
</feature>
<evidence type="ECO:0000259" key="2">
    <source>
        <dbReference type="PROSITE" id="PS50206"/>
    </source>
</evidence>
<evidence type="ECO:0000256" key="1">
    <source>
        <dbReference type="SAM" id="MobiDB-lite"/>
    </source>
</evidence>
<reference evidence="3 4" key="1">
    <citation type="journal article" date="2020" name="Nature">
        <title>Six reference-quality genomes reveal evolution of bat adaptations.</title>
        <authorList>
            <person name="Jebb D."/>
            <person name="Huang Z."/>
            <person name="Pippel M."/>
            <person name="Hughes G.M."/>
            <person name="Lavrichenko K."/>
            <person name="Devanna P."/>
            <person name="Winkler S."/>
            <person name="Jermiin L.S."/>
            <person name="Skirmuntt E.C."/>
            <person name="Katzourakis A."/>
            <person name="Burkitt-Gray L."/>
            <person name="Ray D.A."/>
            <person name="Sullivan K.A.M."/>
            <person name="Roscito J.G."/>
            <person name="Kirilenko B.M."/>
            <person name="Davalos L.M."/>
            <person name="Corthals A.P."/>
            <person name="Power M.L."/>
            <person name="Jones G."/>
            <person name="Ransome R.D."/>
            <person name="Dechmann D.K.N."/>
            <person name="Locatelli A.G."/>
            <person name="Puechmaille S.J."/>
            <person name="Fedrigo O."/>
            <person name="Jarvis E.D."/>
            <person name="Hiller M."/>
            <person name="Vernes S.C."/>
            <person name="Myers E.W."/>
            <person name="Teeling E.C."/>
        </authorList>
    </citation>
    <scope>NUCLEOTIDE SEQUENCE [LARGE SCALE GENOMIC DNA]</scope>
    <source>
        <strain evidence="3">MMolMol1</strain>
        <tissue evidence="3">Muscle</tissue>
    </source>
</reference>
<dbReference type="AlphaFoldDB" id="A0A7J8GQR9"/>
<dbReference type="InParanoid" id="A0A7J8GQR9"/>
<dbReference type="Proteomes" id="UP000550707">
    <property type="component" value="Unassembled WGS sequence"/>
</dbReference>
<gene>
    <name evidence="3" type="ORF">HJG59_011384</name>
</gene>
<feature type="compositionally biased region" description="Basic and acidic residues" evidence="1">
    <location>
        <begin position="94"/>
        <end position="103"/>
    </location>
</feature>
<protein>
    <recommendedName>
        <fullName evidence="2">Rhodanese domain-containing protein</fullName>
    </recommendedName>
</protein>
<dbReference type="InterPro" id="IPR001763">
    <property type="entry name" value="Rhodanese-like_dom"/>
</dbReference>
<name>A0A7J8GQR9_MOLMO</name>
<keyword evidence="4" id="KW-1185">Reference proteome</keyword>
<comment type="caution">
    <text evidence="3">The sequence shown here is derived from an EMBL/GenBank/DDBJ whole genome shotgun (WGS) entry which is preliminary data.</text>
</comment>
<accession>A0A7J8GQR9</accession>
<proteinExistence type="predicted"/>
<feature type="region of interest" description="Disordered" evidence="1">
    <location>
        <begin position="71"/>
        <end position="121"/>
    </location>
</feature>
<organism evidence="3 4">
    <name type="scientific">Molossus molossus</name>
    <name type="common">Pallas' mastiff bat</name>
    <name type="synonym">Vespertilio molossus</name>
    <dbReference type="NCBI Taxonomy" id="27622"/>
    <lineage>
        <taxon>Eukaryota</taxon>
        <taxon>Metazoa</taxon>
        <taxon>Chordata</taxon>
        <taxon>Craniata</taxon>
        <taxon>Vertebrata</taxon>
        <taxon>Euteleostomi</taxon>
        <taxon>Mammalia</taxon>
        <taxon>Eutheria</taxon>
        <taxon>Laurasiatheria</taxon>
        <taxon>Chiroptera</taxon>
        <taxon>Yangochiroptera</taxon>
        <taxon>Molossidae</taxon>
        <taxon>Molossus</taxon>
    </lineage>
</organism>
<dbReference type="PROSITE" id="PS50206">
    <property type="entry name" value="RHODANESE_3"/>
    <property type="match status" value="1"/>
</dbReference>
<evidence type="ECO:0000313" key="4">
    <source>
        <dbReference type="Proteomes" id="UP000550707"/>
    </source>
</evidence>
<evidence type="ECO:0000313" key="3">
    <source>
        <dbReference type="EMBL" id="KAF6462363.1"/>
    </source>
</evidence>